<feature type="compositionally biased region" description="Basic and acidic residues" evidence="1">
    <location>
        <begin position="577"/>
        <end position="597"/>
    </location>
</feature>
<dbReference type="Proteomes" id="UP000308267">
    <property type="component" value="Unassembled WGS sequence"/>
</dbReference>
<accession>A0A4S2LAX0</accession>
<dbReference type="PANTHER" id="PTHR47020:SF1">
    <property type="entry name" value="HILLARIN"/>
    <property type="match status" value="1"/>
</dbReference>
<feature type="region of interest" description="Disordered" evidence="1">
    <location>
        <begin position="565"/>
        <end position="755"/>
    </location>
</feature>
<reference evidence="3 4" key="1">
    <citation type="journal article" date="2019" name="BMC Genomics">
        <title>New insights from Opisthorchis felineus genome: update on genomics of the epidemiologically important liver flukes.</title>
        <authorList>
            <person name="Ershov N.I."/>
            <person name="Mordvinov V.A."/>
            <person name="Prokhortchouk E.B."/>
            <person name="Pakharukova M.Y."/>
            <person name="Gunbin K.V."/>
            <person name="Ustyantsev K."/>
            <person name="Genaev M.A."/>
            <person name="Blinov A.G."/>
            <person name="Mazur A."/>
            <person name="Boulygina E."/>
            <person name="Tsygankova S."/>
            <person name="Khrameeva E."/>
            <person name="Chekanov N."/>
            <person name="Fan G."/>
            <person name="Xiao A."/>
            <person name="Zhang H."/>
            <person name="Xu X."/>
            <person name="Yang H."/>
            <person name="Solovyev V."/>
            <person name="Lee S.M."/>
            <person name="Liu X."/>
            <person name="Afonnikov D.A."/>
            <person name="Skryabin K.G."/>
        </authorList>
    </citation>
    <scope>NUCLEOTIDE SEQUENCE [LARGE SCALE GENOMIC DNA]</scope>
    <source>
        <strain evidence="3">AK-0245</strain>
        <tissue evidence="3">Whole organism</tissue>
    </source>
</reference>
<feature type="compositionally biased region" description="Low complexity" evidence="1">
    <location>
        <begin position="634"/>
        <end position="643"/>
    </location>
</feature>
<dbReference type="InterPro" id="IPR053041">
    <property type="entry name" value="Transglut-like_Superfamily_Mod"/>
</dbReference>
<name>A0A4S2LAX0_OPIFE</name>
<dbReference type="STRING" id="147828.A0A4S2LAX0"/>
<dbReference type="EMBL" id="SJOL01008463">
    <property type="protein sequence ID" value="TGZ60273.1"/>
    <property type="molecule type" value="Genomic_DNA"/>
</dbReference>
<feature type="domain" description="KY-like immunoglobulin-like" evidence="2">
    <location>
        <begin position="1148"/>
        <end position="1264"/>
    </location>
</feature>
<feature type="compositionally biased region" description="Polar residues" evidence="1">
    <location>
        <begin position="125"/>
        <end position="139"/>
    </location>
</feature>
<evidence type="ECO:0000313" key="4">
    <source>
        <dbReference type="Proteomes" id="UP000308267"/>
    </source>
</evidence>
<dbReference type="PANTHER" id="PTHR47020">
    <property type="entry name" value="HILLARIN"/>
    <property type="match status" value="1"/>
</dbReference>
<feature type="compositionally biased region" description="Polar residues" evidence="1">
    <location>
        <begin position="383"/>
        <end position="394"/>
    </location>
</feature>
<feature type="region of interest" description="Disordered" evidence="1">
    <location>
        <begin position="814"/>
        <end position="837"/>
    </location>
</feature>
<comment type="caution">
    <text evidence="3">The sequence shown here is derived from an EMBL/GenBank/DDBJ whole genome shotgun (WGS) entry which is preliminary data.</text>
</comment>
<sequence>MVTDDAISNFQWFNTNLSPACSDWSPDLGSVASEAASHRQKLERLRRAFLNPNVAKNNEEAPLHPTSVLFHFQQPQLVHLSNLELREGSPKSFTTHSLQSTPDAVSELYPYPNLNDILLSDEPPYQTSRSVSIDQSSPSDEFGSPHLFALRPNSIGHVDEVDEALSPVYQRRTSFSQCEGSSVLSAAPDELAYPCMRISSEPHVTYATSILPDNHLSTDELVEYANNGNWPRCIELCVQDTLVTRTITGSHPPPTMLSQIANPRTNQMQANNAHIVSAANWSNQRSPVTTTSVDENRSSSTVVSNSSLLRDAQSAVVGHEQDVRFVTSARDLKMHEQEQFVRTTNSPRASAGISRHWVNSDTAECGIPPVSESTRSSRRPSAEQLSNGQSQVYRNTKHIIPPQLTTDDRTAQTGSMQWGMGVNLSKMDQTLRDFNSHLSQIDCTLGRLKGFGSLSKYLDELCTSKTFPGENNTLKPSRTIPAEKPSPGADSASSSEDVGRSLACYPPPESGMINSSSTLGASLTTLSSSVWSSLSPCGPANYASSLTSSTVRGDNYCEHSPSNRAVQGVSTCPVADSPRRTGRRELSLTARQRDQGRRRQLLPEGHSSAIEIRNIKLPSFSDESSSGETEADSDTYSSQSHSSDALKSTAQVSSTIRVDQISGHGSKATSYRTTQRPSESPTRRMLHLSSPELHVSPPVRNKRHQLAPSPAPELDSIRSVPSLTSATHRSRHRPVDITPSSSSSSSGFSGEHPTEAEWDQSINGITNHLSCLLHAGQETEARRLIGQLLETAESRSRLEALIASLGGGNRTLTSLSRRTGKRASVQSLNGAPRQSPRASLLQMAESLIALCNRRGLTVPPRSSQHSPTRTYESDLGLSNPSLNESTGSLRRHFDPYTLSHRGSSSGSLLSGPPLTFVQWPSDVRVEERLPSMRPTPRPVPPSRPKSSILPTMEVLEAIDLRAIECTSANFVSFTELVHALTAEMSDDVQILRALFIWTVFLDVRFREFDPAAPPDSLVGTLRRIRSGQLTRNDLLHKLCRFAAIHGQLINGYSKGIGYRPGMPVKNNRLFASSWLAVNVAGGWRFVNADQAVRQSQDSSIAEPTDSNRSQWSNRCDEFFFLTDPEQHIFVSFPEHKTWQLLNKPISIERFAHLPLLKSAFFNANLSLKKNYGDCLITTNGQVTIKLQMPQFVGISCSLENCADHSVLRGLCLVEVLDESDVVRIQVAPCQPGKYYMHVYVSPDWRQEALDRELACSFQIHCSEHNYSRLIVMGRLPDVGFLGPTPVARTLGVSMYASGRTARPFIVHTSAEPMRIPFAVTPGLKLCHQLKSFDRPGHQMVDCDSYALLQMRSSKSKSALGQTGANAFYLVRMPIEGFYYLTIYATSNTDLDADHLECVYRILIDARRTPPPTAVPAFPRQTFWWVQCRLHEPLSQRLHINRSYTFRIDAPLCDSMAVVINETDWKFLANQSRDTGTWFGKVNVGEYLGSLSVYGRFWKTVGEFHPPPIASDSEESDEAYVKLLDYVLVE</sequence>
<dbReference type="InterPro" id="IPR056564">
    <property type="entry name" value="Ig-like_KY"/>
</dbReference>
<keyword evidence="4" id="KW-1185">Reference proteome</keyword>
<feature type="compositionally biased region" description="Polar residues" evidence="1">
    <location>
        <begin position="667"/>
        <end position="680"/>
    </location>
</feature>
<feature type="region of interest" description="Disordered" evidence="1">
    <location>
        <begin position="119"/>
        <end position="145"/>
    </location>
</feature>
<feature type="compositionally biased region" description="Polar residues" evidence="1">
    <location>
        <begin position="645"/>
        <end position="657"/>
    </location>
</feature>
<evidence type="ECO:0000313" key="3">
    <source>
        <dbReference type="EMBL" id="TGZ60273.1"/>
    </source>
</evidence>
<organism evidence="3 4">
    <name type="scientific">Opisthorchis felineus</name>
    <dbReference type="NCBI Taxonomy" id="147828"/>
    <lineage>
        <taxon>Eukaryota</taxon>
        <taxon>Metazoa</taxon>
        <taxon>Spiralia</taxon>
        <taxon>Lophotrochozoa</taxon>
        <taxon>Platyhelminthes</taxon>
        <taxon>Trematoda</taxon>
        <taxon>Digenea</taxon>
        <taxon>Opisthorchiida</taxon>
        <taxon>Opisthorchiata</taxon>
        <taxon>Opisthorchiidae</taxon>
        <taxon>Opisthorchis</taxon>
    </lineage>
</organism>
<proteinExistence type="predicted"/>
<evidence type="ECO:0000256" key="1">
    <source>
        <dbReference type="SAM" id="MobiDB-lite"/>
    </source>
</evidence>
<protein>
    <recommendedName>
        <fullName evidence="2">KY-like immunoglobulin-like domain-containing protein</fullName>
    </recommendedName>
</protein>
<feature type="region of interest" description="Disordered" evidence="1">
    <location>
        <begin position="362"/>
        <end position="410"/>
    </location>
</feature>
<gene>
    <name evidence="3" type="ORF">CRM22_008626</name>
</gene>
<dbReference type="OrthoDB" id="6129702at2759"/>
<dbReference type="Pfam" id="PF23265">
    <property type="entry name" value="Ig-like_KY"/>
    <property type="match status" value="1"/>
</dbReference>
<evidence type="ECO:0000259" key="2">
    <source>
        <dbReference type="Pfam" id="PF23265"/>
    </source>
</evidence>
<feature type="region of interest" description="Disordered" evidence="1">
    <location>
        <begin position="468"/>
        <end position="513"/>
    </location>
</feature>
<feature type="compositionally biased region" description="Polar residues" evidence="1">
    <location>
        <begin position="860"/>
        <end position="887"/>
    </location>
</feature>
<feature type="region of interest" description="Disordered" evidence="1">
    <location>
        <begin position="857"/>
        <end position="887"/>
    </location>
</feature>